<dbReference type="EMBL" id="KV784360">
    <property type="protein sequence ID" value="OEU14463.1"/>
    <property type="molecule type" value="Genomic_DNA"/>
</dbReference>
<keyword evidence="3" id="KW-1185">Reference proteome</keyword>
<dbReference type="KEGG" id="fcy:FRACYDRAFT_241008"/>
<evidence type="ECO:0000313" key="3">
    <source>
        <dbReference type="Proteomes" id="UP000095751"/>
    </source>
</evidence>
<evidence type="ECO:0000313" key="2">
    <source>
        <dbReference type="EMBL" id="OEU14463.1"/>
    </source>
</evidence>
<protein>
    <submittedName>
        <fullName evidence="2">Uncharacterized protein</fullName>
    </submittedName>
</protein>
<feature type="region of interest" description="Disordered" evidence="1">
    <location>
        <begin position="209"/>
        <end position="241"/>
    </location>
</feature>
<name>A0A1E7F9E9_9STRA</name>
<feature type="compositionally biased region" description="Polar residues" evidence="1">
    <location>
        <begin position="225"/>
        <end position="234"/>
    </location>
</feature>
<reference evidence="2 3" key="1">
    <citation type="submission" date="2016-09" db="EMBL/GenBank/DDBJ databases">
        <title>Extensive genetic diversity and differential bi-allelic expression allows diatom success in the polar Southern Ocean.</title>
        <authorList>
            <consortium name="DOE Joint Genome Institute"/>
            <person name="Mock T."/>
            <person name="Otillar R.P."/>
            <person name="Strauss J."/>
            <person name="Dupont C."/>
            <person name="Frickenhaus S."/>
            <person name="Maumus F."/>
            <person name="Mcmullan M."/>
            <person name="Sanges R."/>
            <person name="Schmutz J."/>
            <person name="Toseland A."/>
            <person name="Valas R."/>
            <person name="Veluchamy A."/>
            <person name="Ward B.J."/>
            <person name="Allen A."/>
            <person name="Barry K."/>
            <person name="Falciatore A."/>
            <person name="Ferrante M."/>
            <person name="Fortunato A.E."/>
            <person name="Gloeckner G."/>
            <person name="Gruber A."/>
            <person name="Hipkin R."/>
            <person name="Janech M."/>
            <person name="Kroth P."/>
            <person name="Leese F."/>
            <person name="Lindquist E."/>
            <person name="Lyon B.R."/>
            <person name="Martin J."/>
            <person name="Mayer C."/>
            <person name="Parker M."/>
            <person name="Quesneville H."/>
            <person name="Raymond J."/>
            <person name="Uhlig C."/>
            <person name="Valentin K.U."/>
            <person name="Worden A.Z."/>
            <person name="Armbrust E.V."/>
            <person name="Bowler C."/>
            <person name="Green B."/>
            <person name="Moulton V."/>
            <person name="Van Oosterhout C."/>
            <person name="Grigoriev I."/>
        </authorList>
    </citation>
    <scope>NUCLEOTIDE SEQUENCE [LARGE SCALE GENOMIC DNA]</scope>
    <source>
        <strain evidence="2 3">CCMP1102</strain>
    </source>
</reference>
<dbReference type="AlphaFoldDB" id="A0A1E7F9E9"/>
<organism evidence="2 3">
    <name type="scientific">Fragilariopsis cylindrus CCMP1102</name>
    <dbReference type="NCBI Taxonomy" id="635003"/>
    <lineage>
        <taxon>Eukaryota</taxon>
        <taxon>Sar</taxon>
        <taxon>Stramenopiles</taxon>
        <taxon>Ochrophyta</taxon>
        <taxon>Bacillariophyta</taxon>
        <taxon>Bacillariophyceae</taxon>
        <taxon>Bacillariophycidae</taxon>
        <taxon>Bacillariales</taxon>
        <taxon>Bacillariaceae</taxon>
        <taxon>Fragilariopsis</taxon>
    </lineage>
</organism>
<dbReference type="Proteomes" id="UP000095751">
    <property type="component" value="Unassembled WGS sequence"/>
</dbReference>
<dbReference type="InParanoid" id="A0A1E7F9E9"/>
<gene>
    <name evidence="2" type="ORF">FRACYDRAFT_241008</name>
</gene>
<proteinExistence type="predicted"/>
<feature type="region of interest" description="Disordered" evidence="1">
    <location>
        <begin position="151"/>
        <end position="172"/>
    </location>
</feature>
<sequence length="241" mass="26799">MDDWNPLKIQERFSVSSDSRSPPPSIIWLYGNYNALHTRHLLRTSGFDKYIQTQCASSFSSTTSSNPSTSMFIGEGTGALCASYTMDIAVSISKEGGGNNNNDRIQNAVVPELQKFGLQLIYDGSSDNNDSNNNNFDIDIQNLKDDQVFVWSQQQQQQQQDESDYSTATATPTATATATKFIITPSKRGTIEKYETPNQLPPLFIVTNDDNKEGVQCNGEPSIDPSRSIQTQDIGESEEWW</sequence>
<accession>A0A1E7F9E9</accession>
<evidence type="ECO:0000256" key="1">
    <source>
        <dbReference type="SAM" id="MobiDB-lite"/>
    </source>
</evidence>
<dbReference type="OrthoDB" id="53203at2759"/>